<sequence>MPCGKFYSFIITYVSGDCNCFLRRRFVLSQKPSVHSRKNVLYYIH</sequence>
<gene>
    <name evidence="1" type="ORF">RUMCAL_01866</name>
</gene>
<proteinExistence type="predicted"/>
<dbReference type="Proteomes" id="UP000016662">
    <property type="component" value="Unassembled WGS sequence"/>
</dbReference>
<dbReference type="STRING" id="411473.RUMCAL_01866"/>
<organism evidence="1 2">
    <name type="scientific">Ruminococcus callidus ATCC 27760</name>
    <dbReference type="NCBI Taxonomy" id="411473"/>
    <lineage>
        <taxon>Bacteria</taxon>
        <taxon>Bacillati</taxon>
        <taxon>Bacillota</taxon>
        <taxon>Clostridia</taxon>
        <taxon>Eubacteriales</taxon>
        <taxon>Oscillospiraceae</taxon>
        <taxon>Ruminococcus</taxon>
    </lineage>
</organism>
<dbReference type="EMBL" id="AWVF01000234">
    <property type="protein sequence ID" value="ERJ94847.1"/>
    <property type="molecule type" value="Genomic_DNA"/>
</dbReference>
<name>U2KRD3_9FIRM</name>
<protein>
    <submittedName>
        <fullName evidence="1">Uncharacterized protein</fullName>
    </submittedName>
</protein>
<keyword evidence="2" id="KW-1185">Reference proteome</keyword>
<evidence type="ECO:0000313" key="2">
    <source>
        <dbReference type="Proteomes" id="UP000016662"/>
    </source>
</evidence>
<accession>U2KRD3</accession>
<evidence type="ECO:0000313" key="1">
    <source>
        <dbReference type="EMBL" id="ERJ94847.1"/>
    </source>
</evidence>
<reference evidence="1 2" key="1">
    <citation type="submission" date="2013-07" db="EMBL/GenBank/DDBJ databases">
        <authorList>
            <person name="Weinstock G."/>
            <person name="Sodergren E."/>
            <person name="Wylie T."/>
            <person name="Fulton L."/>
            <person name="Fulton R."/>
            <person name="Fronick C."/>
            <person name="O'Laughlin M."/>
            <person name="Godfrey J."/>
            <person name="Miner T."/>
            <person name="Herter B."/>
            <person name="Appelbaum E."/>
            <person name="Cordes M."/>
            <person name="Lek S."/>
            <person name="Wollam A."/>
            <person name="Pepin K.H."/>
            <person name="Palsikar V.B."/>
            <person name="Mitreva M."/>
            <person name="Wilson R.K."/>
        </authorList>
    </citation>
    <scope>NUCLEOTIDE SEQUENCE [LARGE SCALE GENOMIC DNA]</scope>
    <source>
        <strain evidence="1 2">ATCC 27760</strain>
    </source>
</reference>
<dbReference type="HOGENOM" id="CLU_3204872_0_0_9"/>
<dbReference type="AlphaFoldDB" id="U2KRD3"/>
<comment type="caution">
    <text evidence="1">The sequence shown here is derived from an EMBL/GenBank/DDBJ whole genome shotgun (WGS) entry which is preliminary data.</text>
</comment>